<dbReference type="OrthoDB" id="3270804at2759"/>
<evidence type="ECO:0000313" key="2">
    <source>
        <dbReference type="Proteomes" id="UP000007431"/>
    </source>
</evidence>
<evidence type="ECO:0000313" key="1">
    <source>
        <dbReference type="EMBL" id="EFI93186.1"/>
    </source>
</evidence>
<gene>
    <name evidence="1" type="ORF">SCHCODRAFT_112737</name>
</gene>
<dbReference type="VEuPathDB" id="FungiDB:SCHCODRAFT_02705121"/>
<dbReference type="GeneID" id="9592151"/>
<dbReference type="OMA" id="GHACFFR"/>
<proteinExistence type="predicted"/>
<dbReference type="EMBL" id="GL377311">
    <property type="protein sequence ID" value="EFI93186.1"/>
    <property type="molecule type" value="Genomic_DNA"/>
</dbReference>
<organism evidence="2">
    <name type="scientific">Schizophyllum commune (strain H4-8 / FGSC 9210)</name>
    <name type="common">Split gill fungus</name>
    <dbReference type="NCBI Taxonomy" id="578458"/>
    <lineage>
        <taxon>Eukaryota</taxon>
        <taxon>Fungi</taxon>
        <taxon>Dikarya</taxon>
        <taxon>Basidiomycota</taxon>
        <taxon>Agaricomycotina</taxon>
        <taxon>Agaricomycetes</taxon>
        <taxon>Agaricomycetidae</taxon>
        <taxon>Agaricales</taxon>
        <taxon>Schizophyllaceae</taxon>
        <taxon>Schizophyllum</taxon>
    </lineage>
</organism>
<accession>D8QFU6</accession>
<protein>
    <submittedName>
        <fullName evidence="1">Uncharacterized protein</fullName>
    </submittedName>
</protein>
<name>D8QFU6_SCHCM</name>
<dbReference type="InParanoid" id="D8QFU6"/>
<dbReference type="Proteomes" id="UP000007431">
    <property type="component" value="Unassembled WGS sequence"/>
</dbReference>
<sequence length="226" mass="21923">MTQNNNQLDSPFELIQLGGAVGDVVFVSAPATDAQPNAPVAASSAHGAPPAGAMLQVANAPAAPVVAAPAAAAPVAAPAAAAPVAAPAAAAPVAAPAAAAPVAAPGVAAPVAAPAAGPTAAPAAVAAVAPAPPFGSLNPLENRAGIPLAVVPSADLIYDPSTIVNDASKYYAISRGRCIGVFDKSSTYVRATARVSGPISWCPDTLNAALEWFNEQRAMGMCEIVA</sequence>
<dbReference type="AlphaFoldDB" id="D8QFU6"/>
<reference evidence="1 2" key="1">
    <citation type="journal article" date="2010" name="Nat. Biotechnol.">
        <title>Genome sequence of the model mushroom Schizophyllum commune.</title>
        <authorList>
            <person name="Ohm R.A."/>
            <person name="de Jong J.F."/>
            <person name="Lugones L.G."/>
            <person name="Aerts A."/>
            <person name="Kothe E."/>
            <person name="Stajich J.E."/>
            <person name="de Vries R.P."/>
            <person name="Record E."/>
            <person name="Levasseur A."/>
            <person name="Baker S.E."/>
            <person name="Bartholomew K.A."/>
            <person name="Coutinho P.M."/>
            <person name="Erdmann S."/>
            <person name="Fowler T.J."/>
            <person name="Gathman A.C."/>
            <person name="Lombard V."/>
            <person name="Henrissat B."/>
            <person name="Knabe N."/>
            <person name="Kuees U."/>
            <person name="Lilly W.W."/>
            <person name="Lindquist E."/>
            <person name="Lucas S."/>
            <person name="Magnuson J.K."/>
            <person name="Piumi F."/>
            <person name="Raudaskoski M."/>
            <person name="Salamov A."/>
            <person name="Schmutz J."/>
            <person name="Schwarze F.W.M.R."/>
            <person name="vanKuyk P.A."/>
            <person name="Horton J.S."/>
            <person name="Grigoriev I.V."/>
            <person name="Woesten H.A.B."/>
        </authorList>
    </citation>
    <scope>NUCLEOTIDE SEQUENCE [LARGE SCALE GENOMIC DNA]</scope>
    <source>
        <strain evidence="2">H4-8 / FGSC 9210</strain>
    </source>
</reference>
<dbReference type="RefSeq" id="XP_003028089.1">
    <property type="nucleotide sequence ID" value="XM_003028043.1"/>
</dbReference>
<dbReference type="HOGENOM" id="CLU_1225397_0_0_1"/>
<feature type="non-terminal residue" evidence="1">
    <location>
        <position position="226"/>
    </location>
</feature>
<keyword evidence="2" id="KW-1185">Reference proteome</keyword>
<dbReference type="KEGG" id="scm:SCHCO_02705121"/>